<evidence type="ECO:0000256" key="4">
    <source>
        <dbReference type="ARBA" id="ARBA00022827"/>
    </source>
</evidence>
<organism evidence="6 7">
    <name type="scientific">Geodermatophilus telluris</name>
    <dbReference type="NCBI Taxonomy" id="1190417"/>
    <lineage>
        <taxon>Bacteria</taxon>
        <taxon>Bacillati</taxon>
        <taxon>Actinomycetota</taxon>
        <taxon>Actinomycetes</taxon>
        <taxon>Geodermatophilales</taxon>
        <taxon>Geodermatophilaceae</taxon>
        <taxon>Geodermatophilus</taxon>
    </lineage>
</organism>
<protein>
    <submittedName>
        <fullName evidence="6">2-polyprenyl-6-methoxyphenol hydroxylase</fullName>
    </submittedName>
</protein>
<dbReference type="PANTHER" id="PTHR43004:SF19">
    <property type="entry name" value="BINDING MONOOXYGENASE, PUTATIVE (JCVI)-RELATED"/>
    <property type="match status" value="1"/>
</dbReference>
<dbReference type="Pfam" id="PF21274">
    <property type="entry name" value="Rng_hyd_C"/>
    <property type="match status" value="1"/>
</dbReference>
<reference evidence="7" key="1">
    <citation type="submission" date="2016-10" db="EMBL/GenBank/DDBJ databases">
        <authorList>
            <person name="Varghese N."/>
            <person name="Submissions S."/>
        </authorList>
    </citation>
    <scope>NUCLEOTIDE SEQUENCE [LARGE SCALE GENOMIC DNA]</scope>
    <source>
        <strain evidence="7">DSM 45421</strain>
    </source>
</reference>
<keyword evidence="7" id="KW-1185">Reference proteome</keyword>
<dbReference type="Gene3D" id="3.50.50.60">
    <property type="entry name" value="FAD/NAD(P)-binding domain"/>
    <property type="match status" value="1"/>
</dbReference>
<comment type="similarity">
    <text evidence="2">Belongs to the PheA/TfdB FAD monooxygenase family.</text>
</comment>
<evidence type="ECO:0000313" key="6">
    <source>
        <dbReference type="EMBL" id="SDC93575.1"/>
    </source>
</evidence>
<dbReference type="SUPFAM" id="SSF51905">
    <property type="entry name" value="FAD/NAD(P)-binding domain"/>
    <property type="match status" value="1"/>
</dbReference>
<dbReference type="PRINTS" id="PR00420">
    <property type="entry name" value="RNGMNOXGNASE"/>
</dbReference>
<keyword evidence="4" id="KW-0274">FAD</keyword>
<evidence type="ECO:0000313" key="7">
    <source>
        <dbReference type="Proteomes" id="UP000199416"/>
    </source>
</evidence>
<accession>A0A1G6QPG2</accession>
<name>A0A1G6QPG2_9ACTN</name>
<dbReference type="InterPro" id="IPR002938">
    <property type="entry name" value="FAD-bd"/>
</dbReference>
<dbReference type="PANTHER" id="PTHR43004">
    <property type="entry name" value="TRK SYSTEM POTASSIUM UPTAKE PROTEIN"/>
    <property type="match status" value="1"/>
</dbReference>
<dbReference type="EMBL" id="FMZF01000004">
    <property type="protein sequence ID" value="SDC93575.1"/>
    <property type="molecule type" value="Genomic_DNA"/>
</dbReference>
<dbReference type="Gene3D" id="3.30.70.2450">
    <property type="match status" value="1"/>
</dbReference>
<gene>
    <name evidence="6" type="ORF">SAMN05660690_3010</name>
</gene>
<dbReference type="STRING" id="1190417.SAMN05660690_3010"/>
<dbReference type="Proteomes" id="UP000199416">
    <property type="component" value="Unassembled WGS sequence"/>
</dbReference>
<dbReference type="GO" id="GO:0016709">
    <property type="term" value="F:oxidoreductase activity, acting on paired donors, with incorporation or reduction of molecular oxygen, NAD(P)H as one donor, and incorporation of one atom of oxygen"/>
    <property type="evidence" value="ECO:0007669"/>
    <property type="project" value="UniProtKB-ARBA"/>
</dbReference>
<evidence type="ECO:0000259" key="5">
    <source>
        <dbReference type="Pfam" id="PF01494"/>
    </source>
</evidence>
<dbReference type="Gene3D" id="3.40.30.120">
    <property type="match status" value="1"/>
</dbReference>
<dbReference type="InterPro" id="IPR050641">
    <property type="entry name" value="RIFMO-like"/>
</dbReference>
<dbReference type="InterPro" id="IPR036188">
    <property type="entry name" value="FAD/NAD-bd_sf"/>
</dbReference>
<dbReference type="AlphaFoldDB" id="A0A1G6QPG2"/>
<proteinExistence type="inferred from homology"/>
<dbReference type="SUPFAM" id="SSF52833">
    <property type="entry name" value="Thioredoxin-like"/>
    <property type="match status" value="1"/>
</dbReference>
<dbReference type="NCBIfam" id="NF004832">
    <property type="entry name" value="PRK06184.1"/>
    <property type="match status" value="1"/>
</dbReference>
<evidence type="ECO:0000256" key="2">
    <source>
        <dbReference type="ARBA" id="ARBA00007801"/>
    </source>
</evidence>
<sequence length="569" mass="60924">MTPVTTDTDVLVVGAGPTGLTLACDLHRRGVDCRVLDRAVTPHVRSRGKGLQPRSLEVFDDLGIAGAALAAGRTHHHLRLYSGGRPALDLDLPARPPQPGVPYPNLVVLPQWRTEQVLRDGLAALGGTVEYGRELTDLSQDDDGVTATVVDPGTGATEALRAAFVVGCDGGSSRVRTLTGIAMRGASHDEHFVLGDVLIEGLPADGSSFAWFDDDGYLAADPLDGSGTWQVQASVRPDTSGKLETASLELFRRLFAERGFGHVRLHDATWLSDFSPRVAIVDRYRAGRVLLAGDAAHVHSPAGGQGMNTGIQDAYNLGWKLDAVLRGRAAHALLDTYQEERRPVARAVLTSSDLGHSAFFSPHPAMTLLRNRVLVPALRLAVIRNRLLDGVAELDVGYRDSSLVDEAATGEHTGDGEAAGLVDAVRFRRGPHAGDRAPDAEVRAGDNGAPTRLFDLFRGTHSTLLVFDGPAATDAGYRRMTATARRVRAALGDDVRAWIVVPGDRRPEHLDDVDVVLDPDRDAHHRYAAAAESLYLVRPDGYIAYRSRPATAGPVLGHLGSVFRLQAPA</sequence>
<dbReference type="Pfam" id="PF01494">
    <property type="entry name" value="FAD_binding_3"/>
    <property type="match status" value="1"/>
</dbReference>
<feature type="domain" description="FAD-binding" evidence="5">
    <location>
        <begin position="7"/>
        <end position="350"/>
    </location>
</feature>
<dbReference type="GO" id="GO:0071949">
    <property type="term" value="F:FAD binding"/>
    <property type="evidence" value="ECO:0007669"/>
    <property type="project" value="InterPro"/>
</dbReference>
<dbReference type="InterPro" id="IPR036249">
    <property type="entry name" value="Thioredoxin-like_sf"/>
</dbReference>
<keyword evidence="3" id="KW-0285">Flavoprotein</keyword>
<evidence type="ECO:0000256" key="1">
    <source>
        <dbReference type="ARBA" id="ARBA00001974"/>
    </source>
</evidence>
<comment type="cofactor">
    <cofactor evidence="1">
        <name>FAD</name>
        <dbReference type="ChEBI" id="CHEBI:57692"/>
    </cofactor>
</comment>
<evidence type="ECO:0000256" key="3">
    <source>
        <dbReference type="ARBA" id="ARBA00022630"/>
    </source>
</evidence>